<keyword evidence="2" id="KW-1185">Reference proteome</keyword>
<sequence>MFMRLQALLVKAEVTYGTDPVPTGAANAILAQNVKISPMKGSDVKRDYDRPYFSAAPTIPVGLHMSISFEIELKGNGAAGTALAFGPLLRACKWAQVLVASTSVTYTPHSGTQESCTIYWYLDGQLYKLVGVRGTFTYKLNALGIPVLAFEMTGLWAAPSTVAIPTVTLGTQLSQIPQVASSANTPTFTYGGTALILRSFEFNAGAEVKPRFLVGKEEIIITNAEESIKFTIETPPLATFNPIAVAAAASTAAMVLVHGTGAGKICTLNMPAVQIARPEGFDDQDGIVEMALTGMPLPVAAAGNDQASLVFT</sequence>
<dbReference type="EMBL" id="BSPP01000005">
    <property type="protein sequence ID" value="GLS86681.1"/>
    <property type="molecule type" value="Genomic_DNA"/>
</dbReference>
<evidence type="ECO:0000313" key="1">
    <source>
        <dbReference type="EMBL" id="GLS86681.1"/>
    </source>
</evidence>
<protein>
    <submittedName>
        <fullName evidence="1">Uncharacterized protein</fullName>
    </submittedName>
</protein>
<gene>
    <name evidence="1" type="ORF">GCM10010873_16550</name>
</gene>
<proteinExistence type="predicted"/>
<dbReference type="Proteomes" id="UP001157355">
    <property type="component" value="Unassembled WGS sequence"/>
</dbReference>
<evidence type="ECO:0000313" key="2">
    <source>
        <dbReference type="Proteomes" id="UP001157355"/>
    </source>
</evidence>
<accession>A0AA37U725</accession>
<name>A0AA37U725_9RHOB</name>
<organism evidence="1 2">
    <name type="scientific">Cypionkella aquatica</name>
    <dbReference type="NCBI Taxonomy" id="1756042"/>
    <lineage>
        <taxon>Bacteria</taxon>
        <taxon>Pseudomonadati</taxon>
        <taxon>Pseudomonadota</taxon>
        <taxon>Alphaproteobacteria</taxon>
        <taxon>Rhodobacterales</taxon>
        <taxon>Paracoccaceae</taxon>
        <taxon>Cypionkella</taxon>
    </lineage>
</organism>
<comment type="caution">
    <text evidence="1">The sequence shown here is derived from an EMBL/GenBank/DDBJ whole genome shotgun (WGS) entry which is preliminary data.</text>
</comment>
<dbReference type="InterPro" id="IPR044000">
    <property type="entry name" value="Phage_tube_2"/>
</dbReference>
<reference evidence="1 2" key="1">
    <citation type="journal article" date="2014" name="Int. J. Syst. Evol. Microbiol.">
        <title>Complete genome sequence of Corynebacterium casei LMG S-19264T (=DSM 44701T), isolated from a smear-ripened cheese.</title>
        <authorList>
            <consortium name="US DOE Joint Genome Institute (JGI-PGF)"/>
            <person name="Walter F."/>
            <person name="Albersmeier A."/>
            <person name="Kalinowski J."/>
            <person name="Ruckert C."/>
        </authorList>
    </citation>
    <scope>NUCLEOTIDE SEQUENCE [LARGE SCALE GENOMIC DNA]</scope>
    <source>
        <strain evidence="1 2">NBRC 111766</strain>
    </source>
</reference>
<dbReference type="Pfam" id="PF18906">
    <property type="entry name" value="Phage_tube_2"/>
    <property type="match status" value="1"/>
</dbReference>
<dbReference type="RefSeq" id="WP_284324898.1">
    <property type="nucleotide sequence ID" value="NZ_BSPP01000005.1"/>
</dbReference>
<dbReference type="AlphaFoldDB" id="A0AA37U725"/>